<organism evidence="2 3">
    <name type="scientific">Iphiclides podalirius</name>
    <name type="common">scarce swallowtail</name>
    <dbReference type="NCBI Taxonomy" id="110791"/>
    <lineage>
        <taxon>Eukaryota</taxon>
        <taxon>Metazoa</taxon>
        <taxon>Ecdysozoa</taxon>
        <taxon>Arthropoda</taxon>
        <taxon>Hexapoda</taxon>
        <taxon>Insecta</taxon>
        <taxon>Pterygota</taxon>
        <taxon>Neoptera</taxon>
        <taxon>Endopterygota</taxon>
        <taxon>Lepidoptera</taxon>
        <taxon>Glossata</taxon>
        <taxon>Ditrysia</taxon>
        <taxon>Papilionoidea</taxon>
        <taxon>Papilionidae</taxon>
        <taxon>Papilioninae</taxon>
        <taxon>Iphiclides</taxon>
    </lineage>
</organism>
<accession>A0ABN8HUG6</accession>
<dbReference type="Proteomes" id="UP000837857">
    <property type="component" value="Chromosome 13"/>
</dbReference>
<feature type="non-terminal residue" evidence="2">
    <location>
        <position position="69"/>
    </location>
</feature>
<name>A0ABN8HUG6_9NEOP</name>
<feature type="compositionally biased region" description="Low complexity" evidence="1">
    <location>
        <begin position="52"/>
        <end position="69"/>
    </location>
</feature>
<proteinExistence type="predicted"/>
<evidence type="ECO:0000256" key="1">
    <source>
        <dbReference type="SAM" id="MobiDB-lite"/>
    </source>
</evidence>
<reference evidence="2" key="1">
    <citation type="submission" date="2022-03" db="EMBL/GenBank/DDBJ databases">
        <authorList>
            <person name="Martin H S."/>
        </authorList>
    </citation>
    <scope>NUCLEOTIDE SEQUENCE</scope>
</reference>
<sequence length="69" mass="6643">MSSFAYVRASNDIGRGSATSSCGGASMAGCGSNAPVSYRGHSPLAARSTESGKGNTTTAAGNAARGGKT</sequence>
<gene>
    <name evidence="2" type="ORF">IPOD504_LOCUS3212</name>
</gene>
<keyword evidence="3" id="KW-1185">Reference proteome</keyword>
<evidence type="ECO:0000313" key="2">
    <source>
        <dbReference type="EMBL" id="CAH2041509.1"/>
    </source>
</evidence>
<evidence type="ECO:0008006" key="4">
    <source>
        <dbReference type="Google" id="ProtNLM"/>
    </source>
</evidence>
<feature type="region of interest" description="Disordered" evidence="1">
    <location>
        <begin position="39"/>
        <end position="69"/>
    </location>
</feature>
<dbReference type="EMBL" id="OW152825">
    <property type="protein sequence ID" value="CAH2041509.1"/>
    <property type="molecule type" value="Genomic_DNA"/>
</dbReference>
<protein>
    <recommendedName>
        <fullName evidence="4">Lipoprotein</fullName>
    </recommendedName>
</protein>
<evidence type="ECO:0000313" key="3">
    <source>
        <dbReference type="Proteomes" id="UP000837857"/>
    </source>
</evidence>